<comment type="similarity">
    <text evidence="11 13">Belongs to the DnaJ family.</text>
</comment>
<evidence type="ECO:0000259" key="16">
    <source>
        <dbReference type="PROSITE" id="PS51188"/>
    </source>
</evidence>
<dbReference type="AlphaFoldDB" id="A0A4P6JVF4"/>
<dbReference type="FunFam" id="2.10.230.10:FF:000002">
    <property type="entry name" value="Molecular chaperone DnaJ"/>
    <property type="match status" value="1"/>
</dbReference>
<keyword evidence="7 13" id="KW-0863">Zinc-finger</keyword>
<dbReference type="InterPro" id="IPR036869">
    <property type="entry name" value="J_dom_sf"/>
</dbReference>
<feature type="repeat" description="CXXCXGXG motif" evidence="13">
    <location>
        <begin position="163"/>
        <end position="170"/>
    </location>
</feature>
<comment type="function">
    <text evidence="13">Participates actively in the response to hyperosmotic and heat shock by preventing the aggregation of stress-denatured proteins and by disaggregating proteins, also in an autonomous, DnaK-independent fashion. Unfolded proteins bind initially to DnaJ; upon interaction with the DnaJ-bound protein, DnaK hydrolyzes its bound ATP, resulting in the formation of a stable complex. GrpE releases ADP from DnaK; ATP binding to DnaK triggers the release of the substrate protein, thus completing the reaction cycle. Several rounds of ATP-dependent interactions between DnaJ, DnaK and GrpE are required for fully efficient folding. Also involved, together with DnaK and GrpE, in the DNA replication of plasmids through activation of initiation proteins.</text>
</comment>
<feature type="binding site" evidence="13">
    <location>
        <position position="206"/>
    </location>
    <ligand>
        <name>Zn(2+)</name>
        <dbReference type="ChEBI" id="CHEBI:29105"/>
        <label>1</label>
    </ligand>
</feature>
<dbReference type="PANTHER" id="PTHR43096:SF48">
    <property type="entry name" value="CHAPERONE PROTEIN DNAJ"/>
    <property type="match status" value="1"/>
</dbReference>
<feature type="repeat" description="CXXCXGXG motif" evidence="13">
    <location>
        <begin position="189"/>
        <end position="196"/>
    </location>
</feature>
<dbReference type="OrthoDB" id="9779889at2"/>
<gene>
    <name evidence="13 17" type="primary">dnaJ</name>
    <name evidence="17" type="ORF">EPA93_26310</name>
</gene>
<keyword evidence="6 13" id="KW-0677">Repeat</keyword>
<evidence type="ECO:0000313" key="17">
    <source>
        <dbReference type="EMBL" id="QBD79310.1"/>
    </source>
</evidence>
<evidence type="ECO:0000256" key="12">
    <source>
        <dbReference type="ARBA" id="ARBA00067609"/>
    </source>
</evidence>
<feature type="domain" description="J" evidence="15">
    <location>
        <begin position="7"/>
        <end position="71"/>
    </location>
</feature>
<feature type="repeat" description="CXXCXGXG motif" evidence="13">
    <location>
        <begin position="203"/>
        <end position="210"/>
    </location>
</feature>
<proteinExistence type="inferred from homology"/>
<dbReference type="GO" id="GO:0006260">
    <property type="term" value="P:DNA replication"/>
    <property type="evidence" value="ECO:0007669"/>
    <property type="project" value="UniProtKB-KW"/>
</dbReference>
<dbReference type="SUPFAM" id="SSF46565">
    <property type="entry name" value="Chaperone J-domain"/>
    <property type="match status" value="1"/>
</dbReference>
<feature type="binding site" evidence="13">
    <location>
        <position position="203"/>
    </location>
    <ligand>
        <name>Zn(2+)</name>
        <dbReference type="ChEBI" id="CHEBI:29105"/>
        <label>1</label>
    </ligand>
</feature>
<evidence type="ECO:0000256" key="4">
    <source>
        <dbReference type="ARBA" id="ARBA00022705"/>
    </source>
</evidence>
<dbReference type="Gene3D" id="2.10.230.10">
    <property type="entry name" value="Heat shock protein DnaJ, cysteine-rich domain"/>
    <property type="match status" value="1"/>
</dbReference>
<keyword evidence="4 13" id="KW-0235">DNA replication</keyword>
<dbReference type="EMBL" id="CP035758">
    <property type="protein sequence ID" value="QBD79310.1"/>
    <property type="molecule type" value="Genomic_DNA"/>
</dbReference>
<dbReference type="CDD" id="cd10719">
    <property type="entry name" value="DnaJ_zf"/>
    <property type="match status" value="1"/>
</dbReference>
<dbReference type="InterPro" id="IPR012724">
    <property type="entry name" value="DnaJ"/>
</dbReference>
<keyword evidence="8 13" id="KW-0862">Zinc</keyword>
<dbReference type="GO" id="GO:0005524">
    <property type="term" value="F:ATP binding"/>
    <property type="evidence" value="ECO:0007669"/>
    <property type="project" value="InterPro"/>
</dbReference>
<dbReference type="InterPro" id="IPR008971">
    <property type="entry name" value="HSP40/DnaJ_pept-bd"/>
</dbReference>
<feature type="binding site" evidence="13">
    <location>
        <position position="192"/>
    </location>
    <ligand>
        <name>Zn(2+)</name>
        <dbReference type="ChEBI" id="CHEBI:29105"/>
        <label>2</label>
    </ligand>
</feature>
<dbReference type="Proteomes" id="UP000290365">
    <property type="component" value="Chromosome"/>
</dbReference>
<organism evidence="17 18">
    <name type="scientific">Ktedonosporobacter rubrisoli</name>
    <dbReference type="NCBI Taxonomy" id="2509675"/>
    <lineage>
        <taxon>Bacteria</taxon>
        <taxon>Bacillati</taxon>
        <taxon>Chloroflexota</taxon>
        <taxon>Ktedonobacteria</taxon>
        <taxon>Ktedonobacterales</taxon>
        <taxon>Ktedonosporobacteraceae</taxon>
        <taxon>Ktedonosporobacter</taxon>
    </lineage>
</organism>
<evidence type="ECO:0000256" key="7">
    <source>
        <dbReference type="ARBA" id="ARBA00022771"/>
    </source>
</evidence>
<dbReference type="KEGG" id="kbs:EPA93_26310"/>
<dbReference type="HAMAP" id="MF_01152">
    <property type="entry name" value="DnaJ"/>
    <property type="match status" value="1"/>
</dbReference>
<keyword evidence="5 13" id="KW-0479">Metal-binding</keyword>
<evidence type="ECO:0000259" key="15">
    <source>
        <dbReference type="PROSITE" id="PS50076"/>
    </source>
</evidence>
<evidence type="ECO:0000256" key="10">
    <source>
        <dbReference type="ARBA" id="ARBA00023186"/>
    </source>
</evidence>
<dbReference type="PANTHER" id="PTHR43096">
    <property type="entry name" value="DNAJ HOMOLOG 1, MITOCHONDRIAL-RELATED"/>
    <property type="match status" value="1"/>
</dbReference>
<dbReference type="GO" id="GO:0009408">
    <property type="term" value="P:response to heat"/>
    <property type="evidence" value="ECO:0007669"/>
    <property type="project" value="InterPro"/>
</dbReference>
<dbReference type="Gene3D" id="1.10.287.110">
    <property type="entry name" value="DnaJ domain"/>
    <property type="match status" value="1"/>
</dbReference>
<evidence type="ECO:0000256" key="1">
    <source>
        <dbReference type="ARBA" id="ARBA00004496"/>
    </source>
</evidence>
<feature type="zinc finger region" description="CR-type" evidence="14">
    <location>
        <begin position="133"/>
        <end position="215"/>
    </location>
</feature>
<dbReference type="Pfam" id="PF00226">
    <property type="entry name" value="DnaJ"/>
    <property type="match status" value="1"/>
</dbReference>
<comment type="subunit">
    <text evidence="2 13">Homodimer.</text>
</comment>
<feature type="binding site" evidence="13">
    <location>
        <position position="146"/>
    </location>
    <ligand>
        <name>Zn(2+)</name>
        <dbReference type="ChEBI" id="CHEBI:29105"/>
        <label>1</label>
    </ligand>
</feature>
<dbReference type="PROSITE" id="PS50076">
    <property type="entry name" value="DNAJ_2"/>
    <property type="match status" value="1"/>
</dbReference>
<evidence type="ECO:0000256" key="9">
    <source>
        <dbReference type="ARBA" id="ARBA00023016"/>
    </source>
</evidence>
<name>A0A4P6JVF4_KTERU</name>
<dbReference type="GO" id="GO:0051082">
    <property type="term" value="F:unfolded protein binding"/>
    <property type="evidence" value="ECO:0007669"/>
    <property type="project" value="UniProtKB-UniRule"/>
</dbReference>
<dbReference type="CDD" id="cd06257">
    <property type="entry name" value="DnaJ"/>
    <property type="match status" value="1"/>
</dbReference>
<dbReference type="NCBIfam" id="TIGR02349">
    <property type="entry name" value="DnaJ_bact"/>
    <property type="match status" value="1"/>
</dbReference>
<dbReference type="InterPro" id="IPR036410">
    <property type="entry name" value="HSP_DnaJ_Cys-rich_dom_sf"/>
</dbReference>
<dbReference type="SUPFAM" id="SSF57938">
    <property type="entry name" value="DnaJ/Hsp40 cysteine-rich domain"/>
    <property type="match status" value="1"/>
</dbReference>
<dbReference type="CDD" id="cd10747">
    <property type="entry name" value="DnaJ_C"/>
    <property type="match status" value="1"/>
</dbReference>
<reference evidence="17 18" key="1">
    <citation type="submission" date="2019-01" db="EMBL/GenBank/DDBJ databases">
        <title>Ktedonosporobacter rubrisoli SCAWS-G2.</title>
        <authorList>
            <person name="Huang Y."/>
            <person name="Yan B."/>
        </authorList>
    </citation>
    <scope>NUCLEOTIDE SEQUENCE [LARGE SCALE GENOMIC DNA]</scope>
    <source>
        <strain evidence="17 18">SCAWS-G2</strain>
    </source>
</reference>
<keyword evidence="3 13" id="KW-0963">Cytoplasm</keyword>
<feature type="binding site" evidence="13">
    <location>
        <position position="166"/>
    </location>
    <ligand>
        <name>Zn(2+)</name>
        <dbReference type="ChEBI" id="CHEBI:29105"/>
        <label>2</label>
    </ligand>
</feature>
<evidence type="ECO:0000256" key="6">
    <source>
        <dbReference type="ARBA" id="ARBA00022737"/>
    </source>
</evidence>
<evidence type="ECO:0000256" key="13">
    <source>
        <dbReference type="HAMAP-Rule" id="MF_01152"/>
    </source>
</evidence>
<evidence type="ECO:0000313" key="18">
    <source>
        <dbReference type="Proteomes" id="UP000290365"/>
    </source>
</evidence>
<feature type="domain" description="CR-type" evidence="16">
    <location>
        <begin position="133"/>
        <end position="215"/>
    </location>
</feature>
<evidence type="ECO:0000256" key="8">
    <source>
        <dbReference type="ARBA" id="ARBA00022833"/>
    </source>
</evidence>
<dbReference type="GO" id="GO:0005737">
    <property type="term" value="C:cytoplasm"/>
    <property type="evidence" value="ECO:0007669"/>
    <property type="project" value="UniProtKB-SubCell"/>
</dbReference>
<keyword evidence="18" id="KW-1185">Reference proteome</keyword>
<comment type="cofactor">
    <cofactor evidence="13">
        <name>Zn(2+)</name>
        <dbReference type="ChEBI" id="CHEBI:29105"/>
    </cofactor>
    <text evidence="13">Binds 2 Zn(2+) ions per monomer.</text>
</comment>
<evidence type="ECO:0000256" key="3">
    <source>
        <dbReference type="ARBA" id="ARBA00022490"/>
    </source>
</evidence>
<dbReference type="PRINTS" id="PR00625">
    <property type="entry name" value="JDOMAIN"/>
</dbReference>
<protein>
    <recommendedName>
        <fullName evidence="12 13">Chaperone protein DnaJ</fullName>
    </recommendedName>
</protein>
<dbReference type="RefSeq" id="WP_129890363.1">
    <property type="nucleotide sequence ID" value="NZ_CP035758.1"/>
</dbReference>
<dbReference type="FunFam" id="2.60.260.20:FF:000004">
    <property type="entry name" value="Molecular chaperone DnaJ"/>
    <property type="match status" value="1"/>
</dbReference>
<evidence type="ECO:0000256" key="14">
    <source>
        <dbReference type="PROSITE-ProRule" id="PRU00546"/>
    </source>
</evidence>
<dbReference type="InterPro" id="IPR002939">
    <property type="entry name" value="DnaJ_C"/>
</dbReference>
<evidence type="ECO:0000256" key="11">
    <source>
        <dbReference type="ARBA" id="ARBA00061004"/>
    </source>
</evidence>
<accession>A0A4P6JVF4</accession>
<keyword evidence="10 13" id="KW-0143">Chaperone</keyword>
<dbReference type="FunFam" id="1.10.287.110:FF:000031">
    <property type="entry name" value="Molecular chaperone DnaJ"/>
    <property type="match status" value="1"/>
</dbReference>
<feature type="binding site" evidence="13">
    <location>
        <position position="163"/>
    </location>
    <ligand>
        <name>Zn(2+)</name>
        <dbReference type="ChEBI" id="CHEBI:29105"/>
        <label>2</label>
    </ligand>
</feature>
<dbReference type="NCBIfam" id="NF008035">
    <property type="entry name" value="PRK10767.1"/>
    <property type="match status" value="1"/>
</dbReference>
<keyword evidence="9 13" id="KW-0346">Stress response</keyword>
<dbReference type="InterPro" id="IPR018253">
    <property type="entry name" value="DnaJ_domain_CS"/>
</dbReference>
<dbReference type="Pfam" id="PF00684">
    <property type="entry name" value="DnaJ_CXXCXGXG"/>
    <property type="match status" value="1"/>
</dbReference>
<feature type="binding site" evidence="13">
    <location>
        <position position="149"/>
    </location>
    <ligand>
        <name>Zn(2+)</name>
        <dbReference type="ChEBI" id="CHEBI:29105"/>
        <label>1</label>
    </ligand>
</feature>
<dbReference type="GO" id="GO:0008270">
    <property type="term" value="F:zinc ion binding"/>
    <property type="evidence" value="ECO:0007669"/>
    <property type="project" value="UniProtKB-UniRule"/>
</dbReference>
<evidence type="ECO:0000256" key="2">
    <source>
        <dbReference type="ARBA" id="ARBA00011738"/>
    </source>
</evidence>
<dbReference type="InterPro" id="IPR001623">
    <property type="entry name" value="DnaJ_domain"/>
</dbReference>
<dbReference type="SMART" id="SM00271">
    <property type="entry name" value="DnaJ"/>
    <property type="match status" value="1"/>
</dbReference>
<comment type="domain">
    <text evidence="13">The J domain is necessary and sufficient to stimulate DnaK ATPase activity. Zinc center 1 plays an important role in the autonomous, DnaK-independent chaperone activity of DnaJ. Zinc center 2 is essential for interaction with DnaK and for DnaJ activity.</text>
</comment>
<feature type="repeat" description="CXXCXGXG motif" evidence="13">
    <location>
        <begin position="146"/>
        <end position="153"/>
    </location>
</feature>
<dbReference type="PROSITE" id="PS00636">
    <property type="entry name" value="DNAJ_1"/>
    <property type="match status" value="1"/>
</dbReference>
<dbReference type="Gene3D" id="2.60.260.20">
    <property type="entry name" value="Urease metallochaperone UreE, N-terminal domain"/>
    <property type="match status" value="2"/>
</dbReference>
<dbReference type="InterPro" id="IPR001305">
    <property type="entry name" value="HSP_DnaJ_Cys-rich_dom"/>
</dbReference>
<comment type="subcellular location">
    <subcellularLocation>
        <location evidence="1 13">Cytoplasm</location>
    </subcellularLocation>
</comment>
<evidence type="ECO:0000256" key="5">
    <source>
        <dbReference type="ARBA" id="ARBA00022723"/>
    </source>
</evidence>
<dbReference type="SUPFAM" id="SSF49493">
    <property type="entry name" value="HSP40/DnaJ peptide-binding domain"/>
    <property type="match status" value="2"/>
</dbReference>
<dbReference type="PROSITE" id="PS51188">
    <property type="entry name" value="ZF_CR"/>
    <property type="match status" value="1"/>
</dbReference>
<feature type="binding site" evidence="13">
    <location>
        <position position="189"/>
    </location>
    <ligand>
        <name>Zn(2+)</name>
        <dbReference type="ChEBI" id="CHEBI:29105"/>
        <label>2</label>
    </ligand>
</feature>
<dbReference type="GO" id="GO:0031072">
    <property type="term" value="F:heat shock protein binding"/>
    <property type="evidence" value="ECO:0007669"/>
    <property type="project" value="InterPro"/>
</dbReference>
<sequence>MAANKRDYYEVLGVSRNATDDDVKKAFRRLAKQYHPDTNKEQGAEARFIEINEAYEVLSDPQKRAAYDRYGHAGLGNGGVGAGFSDFGGFSSINDLFETFFAGATTSQRRSGAQRGADLRYDLTITFEEAVFGCQKEIELPRWESCPTCSGSGAQPGTSTARCSACQGTGEIRRVQQSIFGQFVNVTMCERCRGEGRVITTPCEKCRGQGRVRINRTVTVNIPAGVDDGINVRVSGQGEVSARGGTPGNLYVVLTVKPHPFFKRQGNDIIYELPISFTQAALGDEVAVPTVDGKEATLKIPPGTQSNRSFRLKGQGVPVVHSSARGDQHIIVKVVTPTNLTPEQKHLLEEFARLEHEQNEQNDKNIFRNLFGKTKDMFQGGEWRAE</sequence>
<dbReference type="GO" id="GO:0042026">
    <property type="term" value="P:protein refolding"/>
    <property type="evidence" value="ECO:0007669"/>
    <property type="project" value="TreeGrafter"/>
</dbReference>
<dbReference type="Pfam" id="PF01556">
    <property type="entry name" value="DnaJ_C"/>
    <property type="match status" value="1"/>
</dbReference>